<gene>
    <name evidence="1" type="ORF">MSPICULIGERA_LOCUS9029</name>
</gene>
<reference evidence="1" key="1">
    <citation type="submission" date="2023-06" db="EMBL/GenBank/DDBJ databases">
        <authorList>
            <person name="Delattre M."/>
        </authorList>
    </citation>
    <scope>NUCLEOTIDE SEQUENCE</scope>
    <source>
        <strain evidence="1">AF72</strain>
    </source>
</reference>
<name>A0AA36CK75_9BILA</name>
<feature type="non-terminal residue" evidence="1">
    <location>
        <position position="129"/>
    </location>
</feature>
<dbReference type="Proteomes" id="UP001177023">
    <property type="component" value="Unassembled WGS sequence"/>
</dbReference>
<evidence type="ECO:0000313" key="1">
    <source>
        <dbReference type="EMBL" id="CAJ0570592.1"/>
    </source>
</evidence>
<accession>A0AA36CK75</accession>
<proteinExistence type="predicted"/>
<comment type="caution">
    <text evidence="1">The sequence shown here is derived from an EMBL/GenBank/DDBJ whole genome shotgun (WGS) entry which is preliminary data.</text>
</comment>
<sequence length="129" mass="15114">MSEAPVAVEARALNLVEQREDDPNLANLSSMDDFTTVKDMDDFYRTMMHGMLFFYRYRRNGDRYANSEIYPKEVPALVKAGKVFKPLDMNTEITITGWPEDLYPFHWIMHPYPSWIKSAKLDWADSPEN</sequence>
<keyword evidence="2" id="KW-1185">Reference proteome</keyword>
<organism evidence="1 2">
    <name type="scientific">Mesorhabditis spiculigera</name>
    <dbReference type="NCBI Taxonomy" id="96644"/>
    <lineage>
        <taxon>Eukaryota</taxon>
        <taxon>Metazoa</taxon>
        <taxon>Ecdysozoa</taxon>
        <taxon>Nematoda</taxon>
        <taxon>Chromadorea</taxon>
        <taxon>Rhabditida</taxon>
        <taxon>Rhabditina</taxon>
        <taxon>Rhabditomorpha</taxon>
        <taxon>Rhabditoidea</taxon>
        <taxon>Rhabditidae</taxon>
        <taxon>Mesorhabditinae</taxon>
        <taxon>Mesorhabditis</taxon>
    </lineage>
</organism>
<protein>
    <submittedName>
        <fullName evidence="1">Uncharacterized protein</fullName>
    </submittedName>
</protein>
<evidence type="ECO:0000313" key="2">
    <source>
        <dbReference type="Proteomes" id="UP001177023"/>
    </source>
</evidence>
<dbReference type="EMBL" id="CATQJA010002408">
    <property type="protein sequence ID" value="CAJ0570592.1"/>
    <property type="molecule type" value="Genomic_DNA"/>
</dbReference>
<dbReference type="AlphaFoldDB" id="A0AA36CK75"/>